<feature type="region of interest" description="Disordered" evidence="1">
    <location>
        <begin position="722"/>
        <end position="776"/>
    </location>
</feature>
<gene>
    <name evidence="3" type="ORF">Bfra_000263</name>
</gene>
<dbReference type="RefSeq" id="XP_037197041.1">
    <property type="nucleotide sequence ID" value="XM_037330708.1"/>
</dbReference>
<dbReference type="Proteomes" id="UP000531561">
    <property type="component" value="Unassembled WGS sequence"/>
</dbReference>
<evidence type="ECO:0000256" key="1">
    <source>
        <dbReference type="SAM" id="MobiDB-lite"/>
    </source>
</evidence>
<accession>A0A8H6B2B0</accession>
<organism evidence="3 4">
    <name type="scientific">Botrytis fragariae</name>
    <dbReference type="NCBI Taxonomy" id="1964551"/>
    <lineage>
        <taxon>Eukaryota</taxon>
        <taxon>Fungi</taxon>
        <taxon>Dikarya</taxon>
        <taxon>Ascomycota</taxon>
        <taxon>Pezizomycotina</taxon>
        <taxon>Leotiomycetes</taxon>
        <taxon>Helotiales</taxon>
        <taxon>Sclerotiniaceae</taxon>
        <taxon>Botrytis</taxon>
    </lineage>
</organism>
<feature type="compositionally biased region" description="Polar residues" evidence="1">
    <location>
        <begin position="731"/>
        <end position="744"/>
    </location>
</feature>
<protein>
    <recommendedName>
        <fullName evidence="2">Heterokaryon incompatibility domain-containing protein</fullName>
    </recommendedName>
</protein>
<dbReference type="Pfam" id="PF06985">
    <property type="entry name" value="HET"/>
    <property type="match status" value="1"/>
</dbReference>
<evidence type="ECO:0000313" key="4">
    <source>
        <dbReference type="Proteomes" id="UP000531561"/>
    </source>
</evidence>
<dbReference type="AlphaFoldDB" id="A0A8H6B2B0"/>
<comment type="caution">
    <text evidence="3">The sequence shown here is derived from an EMBL/GenBank/DDBJ whole genome shotgun (WGS) entry which is preliminary data.</text>
</comment>
<dbReference type="GeneID" id="59254400"/>
<dbReference type="EMBL" id="JABFCT010000002">
    <property type="protein sequence ID" value="KAF5878096.1"/>
    <property type="molecule type" value="Genomic_DNA"/>
</dbReference>
<proteinExistence type="predicted"/>
<evidence type="ECO:0000313" key="3">
    <source>
        <dbReference type="EMBL" id="KAF5878096.1"/>
    </source>
</evidence>
<keyword evidence="4" id="KW-1185">Reference proteome</keyword>
<dbReference type="OrthoDB" id="2157530at2759"/>
<reference evidence="3 4" key="1">
    <citation type="journal article" date="2020" name="Phytopathology">
        <title>A high-quality genome resource of Botrytis fragariae, a new and rapidly spreading fungal pathogen causing strawberry gray mold in the U.S.A.</title>
        <authorList>
            <person name="Wu Y."/>
            <person name="Saski C.A."/>
            <person name="Schnabel G."/>
            <person name="Xiao S."/>
            <person name="Hu M."/>
        </authorList>
    </citation>
    <scope>NUCLEOTIDE SEQUENCE [LARGE SCALE GENOMIC DNA]</scope>
    <source>
        <strain evidence="3 4">BVB16</strain>
    </source>
</reference>
<evidence type="ECO:0000259" key="2">
    <source>
        <dbReference type="Pfam" id="PF06985"/>
    </source>
</evidence>
<dbReference type="InterPro" id="IPR010730">
    <property type="entry name" value="HET"/>
</dbReference>
<dbReference type="PANTHER" id="PTHR24148">
    <property type="entry name" value="ANKYRIN REPEAT DOMAIN-CONTAINING PROTEIN 39 HOMOLOG-RELATED"/>
    <property type="match status" value="1"/>
</dbReference>
<dbReference type="InterPro" id="IPR052895">
    <property type="entry name" value="HetReg/Transcr_Mod"/>
</dbReference>
<feature type="compositionally biased region" description="Polar residues" evidence="1">
    <location>
        <begin position="752"/>
        <end position="766"/>
    </location>
</feature>
<name>A0A8H6B2B0_9HELO</name>
<dbReference type="PANTHER" id="PTHR24148:SF73">
    <property type="entry name" value="HET DOMAIN PROTEIN (AFU_ORTHOLOGUE AFUA_8G01020)"/>
    <property type="match status" value="1"/>
</dbReference>
<sequence length="823" mass="93911">MSYLFQFPLRMFRGTNPAKFEYHNLTEPDAIRLLIVHPGSPSSPIHCSLMHTSLRECRLDIYDGYTALSYVWGDPRARKIVFINERPFSITVNLADALLHLRDENRSLRLWADAICIDQDNLGERTQQLGLMREIYRLGGRTVIYLGESSEGVDTLLDYIGREGSGAQLSEIDDLAFRDVLSRPWFTRVWTYQELLLSREVVVQIGRCRVLWQDLCGVFLDGDNKLAIDSDIKAGYLSYQQERSDTAMIDLDTQECATQIDSSSHISFKPATQAHAYDLEILRSMDVSRQKFQSGVTGGSSLLSILVSRQGSGVSDFRDIIYGYLAVAEIRCPYSYGISSYLDPKDYLPVVDYTKSVDEVFVDAAFYIAISTEPRRLWDMLFHSETTHPHLKREGLPSWVPDWTLGRNDLPNCSWPFVGNHTADIPAPGELKMSSKVGPWIIPVDPQILTVYCDLQAIALVTKTARPDFSGSKFAEQKHILIDTFHELLDMYKDRPKFDARQVWDLHFNSKLRNLYKSLHVSWESLEVQNIFWKNPDLRHYKLFSKVMHQIFKYCSKLSHIGELSEAKLWQLLHGSPIAILLVAAIFPSSERLISERAFARFSKSPSLMSIGIVPYSTKVGDFVLHFYDGTDNHSCGVLRPMNDCRNDHLDEKIKTKIAVQGLSSDISIFHCTYIGKGWVDKGWVDKGWDIKTRGNSDLDIDMDTYTHSNLEKTAEIADNKWNPNWDHALDSSNTPSESASNFDSPRKPDADSTQNLKFPSGSHLNPISPEANQKDEFRMSSKLREFMSDEYYEPVDSLMNLMRGFDRTVKTADFNPVMMVLH</sequence>
<feature type="domain" description="Heterokaryon incompatibility" evidence="2">
    <location>
        <begin position="65"/>
        <end position="194"/>
    </location>
</feature>